<keyword evidence="5" id="KW-0963">Cytoplasm</keyword>
<accession>A0A0D6JIH5</accession>
<keyword evidence="9" id="KW-0239">DNA-directed DNA polymerase</keyword>
<dbReference type="Pfam" id="PF02811">
    <property type="entry name" value="PHP"/>
    <property type="match status" value="1"/>
</dbReference>
<dbReference type="Gene3D" id="3.20.20.140">
    <property type="entry name" value="Metal-dependent hydrolases"/>
    <property type="match status" value="1"/>
</dbReference>
<dbReference type="Pfam" id="PF14579">
    <property type="entry name" value="HHH_6"/>
    <property type="match status" value="1"/>
</dbReference>
<dbReference type="RefSeq" id="WP_046478782.1">
    <property type="nucleotide sequence ID" value="NZ_LN829118.1"/>
</dbReference>
<dbReference type="CDD" id="cd07433">
    <property type="entry name" value="PHP_PolIIIA_DnaE1"/>
    <property type="match status" value="1"/>
</dbReference>
<dbReference type="InterPro" id="IPR016195">
    <property type="entry name" value="Pol/histidinol_Pase-like"/>
</dbReference>
<evidence type="ECO:0000256" key="1">
    <source>
        <dbReference type="ARBA" id="ARBA00004496"/>
    </source>
</evidence>
<comment type="similarity">
    <text evidence="2">Belongs to the DNA polymerase type-C family. DnaE subfamily.</text>
</comment>
<comment type="catalytic activity">
    <reaction evidence="12">
        <text>DNA(n) + a 2'-deoxyribonucleoside 5'-triphosphate = DNA(n+1) + diphosphate</text>
        <dbReference type="Rhea" id="RHEA:22508"/>
        <dbReference type="Rhea" id="RHEA-COMP:17339"/>
        <dbReference type="Rhea" id="RHEA-COMP:17340"/>
        <dbReference type="ChEBI" id="CHEBI:33019"/>
        <dbReference type="ChEBI" id="CHEBI:61560"/>
        <dbReference type="ChEBI" id="CHEBI:173112"/>
        <dbReference type="EC" id="2.7.7.7"/>
    </reaction>
</comment>
<dbReference type="PANTHER" id="PTHR32294:SF0">
    <property type="entry name" value="DNA POLYMERASE III SUBUNIT ALPHA"/>
    <property type="match status" value="1"/>
</dbReference>
<keyword evidence="7 14" id="KW-0548">Nucleotidyltransferase</keyword>
<dbReference type="GO" id="GO:0003887">
    <property type="term" value="F:DNA-directed DNA polymerase activity"/>
    <property type="evidence" value="ECO:0007669"/>
    <property type="project" value="UniProtKB-KW"/>
</dbReference>
<evidence type="ECO:0000313" key="15">
    <source>
        <dbReference type="Proteomes" id="UP000033187"/>
    </source>
</evidence>
<dbReference type="AlphaFoldDB" id="A0A0D6JIH5"/>
<dbReference type="SMART" id="SM00481">
    <property type="entry name" value="POLIIIAc"/>
    <property type="match status" value="1"/>
</dbReference>
<name>A0A0D6JIH5_9HYPH</name>
<evidence type="ECO:0000256" key="4">
    <source>
        <dbReference type="ARBA" id="ARBA00019114"/>
    </source>
</evidence>
<dbReference type="InterPro" id="IPR004013">
    <property type="entry name" value="PHP_dom"/>
</dbReference>
<comment type="function">
    <text evidence="10">DNA polymerase III is a complex, multichain enzyme responsible for most of the replicative synthesis in bacteria. This DNA polymerase also exhibits 3' to 5' exonuclease activity. The alpha chain is the DNA polymerase.</text>
</comment>
<comment type="subcellular location">
    <subcellularLocation>
        <location evidence="1">Cytoplasm</location>
    </subcellularLocation>
</comment>
<dbReference type="OrthoDB" id="9803237at2"/>
<dbReference type="SUPFAM" id="SSF89550">
    <property type="entry name" value="PHP domain-like"/>
    <property type="match status" value="1"/>
</dbReference>
<dbReference type="Gene3D" id="1.10.10.1600">
    <property type="entry name" value="Bacterial DNA polymerase III alpha subunit, thumb domain"/>
    <property type="match status" value="1"/>
</dbReference>
<dbReference type="Pfam" id="PF17657">
    <property type="entry name" value="DNA_pol3_finger"/>
    <property type="match status" value="1"/>
</dbReference>
<gene>
    <name evidence="14" type="primary">dnaE</name>
    <name evidence="14" type="ORF">YBN1229_v1_2935</name>
</gene>
<dbReference type="EC" id="2.7.7.7" evidence="3"/>
<dbReference type="InterPro" id="IPR029460">
    <property type="entry name" value="DNAPol_HHH"/>
</dbReference>
<evidence type="ECO:0000256" key="5">
    <source>
        <dbReference type="ARBA" id="ARBA00022490"/>
    </source>
</evidence>
<evidence type="ECO:0000256" key="3">
    <source>
        <dbReference type="ARBA" id="ARBA00012417"/>
    </source>
</evidence>
<dbReference type="InterPro" id="IPR049821">
    <property type="entry name" value="PolIIIA_DnaE1_PHP"/>
</dbReference>
<dbReference type="InterPro" id="IPR011708">
    <property type="entry name" value="DNA_pol3_alpha_NTPase_dom"/>
</dbReference>
<evidence type="ECO:0000256" key="11">
    <source>
        <dbReference type="ARBA" id="ARBA00026073"/>
    </source>
</evidence>
<feature type="domain" description="Polymerase/histidinol phosphatase N-terminal" evidence="13">
    <location>
        <begin position="23"/>
        <end position="90"/>
    </location>
</feature>
<dbReference type="Proteomes" id="UP000033187">
    <property type="component" value="Chromosome 1"/>
</dbReference>
<evidence type="ECO:0000256" key="10">
    <source>
        <dbReference type="ARBA" id="ARBA00025611"/>
    </source>
</evidence>
<dbReference type="GO" id="GO:0005737">
    <property type="term" value="C:cytoplasm"/>
    <property type="evidence" value="ECO:0007669"/>
    <property type="project" value="UniProtKB-SubCell"/>
</dbReference>
<dbReference type="GO" id="GO:0008408">
    <property type="term" value="F:3'-5' exonuclease activity"/>
    <property type="evidence" value="ECO:0007669"/>
    <property type="project" value="InterPro"/>
</dbReference>
<evidence type="ECO:0000256" key="2">
    <source>
        <dbReference type="ARBA" id="ARBA00009496"/>
    </source>
</evidence>
<evidence type="ECO:0000256" key="8">
    <source>
        <dbReference type="ARBA" id="ARBA00022705"/>
    </source>
</evidence>
<dbReference type="GO" id="GO:0006260">
    <property type="term" value="P:DNA replication"/>
    <property type="evidence" value="ECO:0007669"/>
    <property type="project" value="UniProtKB-KW"/>
</dbReference>
<evidence type="ECO:0000256" key="6">
    <source>
        <dbReference type="ARBA" id="ARBA00022679"/>
    </source>
</evidence>
<dbReference type="KEGG" id="fil:BN1229_v1_2982"/>
<reference evidence="15" key="1">
    <citation type="submission" date="2015-02" db="EMBL/GenBank/DDBJ databases">
        <authorList>
            <person name="Chooi Y.-H."/>
        </authorList>
    </citation>
    <scope>NUCLEOTIDE SEQUENCE [LARGE SCALE GENOMIC DNA]</scope>
    <source>
        <strain evidence="15">strain Y</strain>
    </source>
</reference>
<dbReference type="EMBL" id="LN829119">
    <property type="protein sequence ID" value="CPR21173.1"/>
    <property type="molecule type" value="Genomic_DNA"/>
</dbReference>
<dbReference type="InterPro" id="IPR041931">
    <property type="entry name" value="DNA_pol3_alpha_thumb_dom"/>
</dbReference>
<dbReference type="NCBIfam" id="NF004226">
    <property type="entry name" value="PRK05673.1"/>
    <property type="match status" value="1"/>
</dbReference>
<comment type="subunit">
    <text evidence="11">DNA polymerase III contains a core (composed of alpha, epsilon and theta chains) that associates with a tau subunit. This core dimerizes to form the POLIII' complex. PolIII' associates with the gamma complex (composed of gamma, delta, delta', psi and chi chains) and with the beta chain to form the complete DNA polymerase III complex.</text>
</comment>
<dbReference type="Gene3D" id="1.10.150.870">
    <property type="match status" value="1"/>
</dbReference>
<dbReference type="InterPro" id="IPR004805">
    <property type="entry name" value="DnaE2/DnaE/PolC"/>
</dbReference>
<protein>
    <recommendedName>
        <fullName evidence="4">DNA polymerase III subunit alpha</fullName>
        <ecNumber evidence="3">2.7.7.7</ecNumber>
    </recommendedName>
</protein>
<keyword evidence="8" id="KW-0235">DNA replication</keyword>
<keyword evidence="6 14" id="KW-0808">Transferase</keyword>
<dbReference type="CDD" id="cd04485">
    <property type="entry name" value="DnaE_OBF"/>
    <property type="match status" value="1"/>
</dbReference>
<evidence type="ECO:0000313" key="14">
    <source>
        <dbReference type="EMBL" id="CPR21173.1"/>
    </source>
</evidence>
<keyword evidence="15" id="KW-1185">Reference proteome</keyword>
<dbReference type="KEGG" id="fiy:BN1229_v1_2935"/>
<evidence type="ECO:0000259" key="13">
    <source>
        <dbReference type="SMART" id="SM00481"/>
    </source>
</evidence>
<dbReference type="NCBIfam" id="TIGR00594">
    <property type="entry name" value="polc"/>
    <property type="match status" value="1"/>
</dbReference>
<sequence length="1193" mass="131013">MNAPTPSSVTAKPVAATAQPGFVHLRVHSAYSLLEGALPIGKLTGLAATHGYPALGLTDTNNLFGALEFSEKIAGAGIQPIVGATLSVDFEDGEKDELRRAERPVGFARDGYLALMAASETGYANLMKLVSAAHLDVADGEPPHVKFSALCELAEGLIVLTGGPDGPIDTALAQDRQQLAHERLTKLRAAFGDRLYVEIQRHGVRVEKTNEPQLLQLAYDLEIPIVATNQAYFATPDDYEAHDALICIAEGSYVVEDNRRRLTREHYFKSREEMIQTFADLPEALANTVEIAQRCHYRPLGRKPILPRFVASLEGKTEQDLLEEEAAELKRQAEEGLERRLAAHPLAAGFTREDYEKRLAYEVDVISKMKFPGYFLIVSDFIKWSKSQGIPVGPGRGSGAGSLVAYALTITDLDPLRFGLLFERFLNPERVSMPDFDIDFCQDRRDETIRYVQEKYGADRVAQIITHGKLQARAVLRDVGRVLQMPYGQVDKLCKLVPNNPANPVTLAEAIETEPRLQEERDAEPIVAQLLEKAQKLEGLYRHASTHAAGMVIGDRPLNELVPLYRDPKSQMPVTQFNWKMVEAAGLVKFDFLGLKTLTVLQKAVEMVERCRGIKIDLSALPLDDRKSYELLARADTVGVFQLESTGMRESLKRLKPDRFEDIIAMVALYRPGPMDNIPTYINRKHGEEPVDCLHSMLEGILSETYGVIIYQEQVIQIAQVMGGYTLGQADMLRRAMGKKDKAEMARHEARFIEGAVERGVKKADAAYIFELVNKFAGYGFNKSHAAAYALVSYHTAYLKANYREEFLAASMTLDMANTDKLAVFVAEARRSGIEIKPPCVNASEVEFLAEPSPEEAPSGPQTARGAIRYALAALKNVGPAAVETIVAAREENGRYKSLADFASRLNPKAVNKRAIEMLAQSGGLDALEPDRAIVCANADLILAAAQRRDADAAAGTNDLFGLGETEPTLALRPAKGWTPLERLENEFASVGFYLSGHPLDQYAMVLEKLGVRRYAEFELATAKGATSARLAAIVVSARERRSAKGNKFAFAMFSDASGQFEAVIFSDTLAAGRDLLQAGTPVLVTVEAERDGDTVKMRVQRLESLDAATAAIDRGLLLRFSPAHIKNADATFDELKSYLKPPAPGARGGQVRFVLPVKDRELEFALPGKYDVSPAQAGILATLRGIEQIVEI</sequence>
<dbReference type="PANTHER" id="PTHR32294">
    <property type="entry name" value="DNA POLYMERASE III SUBUNIT ALPHA"/>
    <property type="match status" value="1"/>
</dbReference>
<dbReference type="InterPro" id="IPR040982">
    <property type="entry name" value="DNA_pol3_finger"/>
</dbReference>
<proteinExistence type="inferred from homology"/>
<evidence type="ECO:0000256" key="7">
    <source>
        <dbReference type="ARBA" id="ARBA00022695"/>
    </source>
</evidence>
<dbReference type="InterPro" id="IPR003141">
    <property type="entry name" value="Pol/His_phosphatase_N"/>
</dbReference>
<evidence type="ECO:0000256" key="9">
    <source>
        <dbReference type="ARBA" id="ARBA00022932"/>
    </source>
</evidence>
<evidence type="ECO:0000256" key="12">
    <source>
        <dbReference type="ARBA" id="ARBA00049244"/>
    </source>
</evidence>
<dbReference type="Pfam" id="PF07733">
    <property type="entry name" value="DNA_pol3_alpha"/>
    <property type="match status" value="1"/>
</dbReference>
<organism evidence="14 15">
    <name type="scientific">Candidatus Filomicrobium marinum</name>
    <dbReference type="NCBI Taxonomy" id="1608628"/>
    <lineage>
        <taxon>Bacteria</taxon>
        <taxon>Pseudomonadati</taxon>
        <taxon>Pseudomonadota</taxon>
        <taxon>Alphaproteobacteria</taxon>
        <taxon>Hyphomicrobiales</taxon>
        <taxon>Hyphomicrobiaceae</taxon>
        <taxon>Filomicrobium</taxon>
    </lineage>
</organism>